<evidence type="ECO:0000256" key="1">
    <source>
        <dbReference type="SAM" id="Phobius"/>
    </source>
</evidence>
<keyword evidence="1" id="KW-0472">Membrane</keyword>
<organism evidence="2 3">
    <name type="scientific">Solanum verrucosum</name>
    <dbReference type="NCBI Taxonomy" id="315347"/>
    <lineage>
        <taxon>Eukaryota</taxon>
        <taxon>Viridiplantae</taxon>
        <taxon>Streptophyta</taxon>
        <taxon>Embryophyta</taxon>
        <taxon>Tracheophyta</taxon>
        <taxon>Spermatophyta</taxon>
        <taxon>Magnoliopsida</taxon>
        <taxon>eudicotyledons</taxon>
        <taxon>Gunneridae</taxon>
        <taxon>Pentapetalae</taxon>
        <taxon>asterids</taxon>
        <taxon>lamiids</taxon>
        <taxon>Solanales</taxon>
        <taxon>Solanaceae</taxon>
        <taxon>Solanoideae</taxon>
        <taxon>Solaneae</taxon>
        <taxon>Solanum</taxon>
    </lineage>
</organism>
<dbReference type="Proteomes" id="UP001234989">
    <property type="component" value="Chromosome 7"/>
</dbReference>
<protein>
    <recommendedName>
        <fullName evidence="4">Retrotransposon gag domain-containing protein</fullName>
    </recommendedName>
</protein>
<keyword evidence="3" id="KW-1185">Reference proteome</keyword>
<gene>
    <name evidence="2" type="ORF">MTR67_031074</name>
</gene>
<feature type="transmembrane region" description="Helical" evidence="1">
    <location>
        <begin position="113"/>
        <end position="131"/>
    </location>
</feature>
<name>A0AAF0U1X6_SOLVR</name>
<keyword evidence="1" id="KW-1133">Transmembrane helix</keyword>
<evidence type="ECO:0000313" key="2">
    <source>
        <dbReference type="EMBL" id="WMV37689.1"/>
    </source>
</evidence>
<proteinExistence type="predicted"/>
<evidence type="ECO:0008006" key="4">
    <source>
        <dbReference type="Google" id="ProtNLM"/>
    </source>
</evidence>
<keyword evidence="1" id="KW-0812">Transmembrane</keyword>
<reference evidence="2" key="1">
    <citation type="submission" date="2023-08" db="EMBL/GenBank/DDBJ databases">
        <title>A de novo genome assembly of Solanum verrucosum Schlechtendal, a Mexican diploid species geographically isolated from the other diploid A-genome species in potato relatives.</title>
        <authorList>
            <person name="Hosaka K."/>
        </authorList>
    </citation>
    <scope>NUCLEOTIDE SEQUENCE</scope>
    <source>
        <tissue evidence="2">Young leaves</tissue>
    </source>
</reference>
<dbReference type="EMBL" id="CP133618">
    <property type="protein sequence ID" value="WMV37689.1"/>
    <property type="molecule type" value="Genomic_DNA"/>
</dbReference>
<evidence type="ECO:0000313" key="3">
    <source>
        <dbReference type="Proteomes" id="UP001234989"/>
    </source>
</evidence>
<dbReference type="AlphaFoldDB" id="A0AAF0U1X6"/>
<sequence>MTISEYDTRFHELSRHAAMILPTEQKRTFCFVHGLRLQLCIKTESMASMGRSFLDVIDHTRTMEEIHRKAQGVLANSTTTMASLVGLFKQLSRTQRASNLVEVVLVQVRLQEAYILVLWAMVAILLKFILLKAAQLVSTVAPLVRGGAQGQGCKALVSAEVEASDVFIIVGLGRHEVQLERVNPSPSPSHSARESEWAKAEAVLHAATRCLRETVLIRGDETLQAMWLKFQAVLQPCPTHGMTDKVILESFYRGLGPDNRSNADQLFAGGMLHQPYEVIAELLDGMVEANKETKKKQ</sequence>
<accession>A0AAF0U1X6</accession>